<dbReference type="Gramene" id="ONK74780">
    <property type="protein sequence ID" value="ONK74780"/>
    <property type="gene ID" value="A4U43_C03F10070"/>
</dbReference>
<protein>
    <recommendedName>
        <fullName evidence="1">R13L1/DRL21-like LRR repeat region domain-containing protein</fullName>
    </recommendedName>
</protein>
<dbReference type="Pfam" id="PF25019">
    <property type="entry name" value="LRR_R13L1-DRL21"/>
    <property type="match status" value="1"/>
</dbReference>
<dbReference type="InterPro" id="IPR056789">
    <property type="entry name" value="LRR_R13L1-DRL21"/>
</dbReference>
<dbReference type="AlphaFoldDB" id="A0A5P1FE00"/>
<name>A0A5P1FE00_ASPOF</name>
<evidence type="ECO:0000313" key="3">
    <source>
        <dbReference type="Proteomes" id="UP000243459"/>
    </source>
</evidence>
<keyword evidence="3" id="KW-1185">Reference proteome</keyword>
<dbReference type="PANTHER" id="PTHR47186">
    <property type="entry name" value="LEUCINE-RICH REPEAT-CONTAINING PROTEIN 57"/>
    <property type="match status" value="1"/>
</dbReference>
<dbReference type="PANTHER" id="PTHR47186:SF3">
    <property type="entry name" value="OS09G0267800 PROTEIN"/>
    <property type="match status" value="1"/>
</dbReference>
<feature type="domain" description="R13L1/DRL21-like LRR repeat region" evidence="1">
    <location>
        <begin position="58"/>
        <end position="181"/>
    </location>
</feature>
<sequence length="288" mass="33740">MVTVLDCKKFGTHSILDFDNRISLRFLIPCSTYYGKNVGIGMLTSLRRLLFPVHSYKLSELKDLIELCELKIDGLENHKHREEVNMVQLHSKKNLSRFELVWSDEIDVAEEYELVLDCLKPPDSLKELTIERYHGARSPSWMEPEELKNLEYMSTKECLAWKNLPSLEKLPYLKKLILTRMRELEQIDFEGGFPHLKLLSFSDCEQWKDWSGLKAEMVPWCPLLQKLIIKDCPKLNALPPLPLSVSKNWSCLMWDWSILQHFGWVTTAVIAFHRHPVSDIWKLKDVKS</sequence>
<proteinExistence type="predicted"/>
<dbReference type="Proteomes" id="UP000243459">
    <property type="component" value="Chromosome 3"/>
</dbReference>
<dbReference type="InterPro" id="IPR032675">
    <property type="entry name" value="LRR_dom_sf"/>
</dbReference>
<evidence type="ECO:0000259" key="1">
    <source>
        <dbReference type="Pfam" id="PF25019"/>
    </source>
</evidence>
<dbReference type="Gene3D" id="3.80.10.10">
    <property type="entry name" value="Ribonuclease Inhibitor"/>
    <property type="match status" value="1"/>
</dbReference>
<reference evidence="3" key="1">
    <citation type="journal article" date="2017" name="Nat. Commun.">
        <title>The asparagus genome sheds light on the origin and evolution of a young Y chromosome.</title>
        <authorList>
            <person name="Harkess A."/>
            <person name="Zhou J."/>
            <person name="Xu C."/>
            <person name="Bowers J.E."/>
            <person name="Van der Hulst R."/>
            <person name="Ayyampalayam S."/>
            <person name="Mercati F."/>
            <person name="Riccardi P."/>
            <person name="McKain M.R."/>
            <person name="Kakrana A."/>
            <person name="Tang H."/>
            <person name="Ray J."/>
            <person name="Groenendijk J."/>
            <person name="Arikit S."/>
            <person name="Mathioni S.M."/>
            <person name="Nakano M."/>
            <person name="Shan H."/>
            <person name="Telgmann-Rauber A."/>
            <person name="Kanno A."/>
            <person name="Yue Z."/>
            <person name="Chen H."/>
            <person name="Li W."/>
            <person name="Chen Y."/>
            <person name="Xu X."/>
            <person name="Zhang Y."/>
            <person name="Luo S."/>
            <person name="Chen H."/>
            <person name="Gao J."/>
            <person name="Mao Z."/>
            <person name="Pires J.C."/>
            <person name="Luo M."/>
            <person name="Kudrna D."/>
            <person name="Wing R.A."/>
            <person name="Meyers B.C."/>
            <person name="Yi K."/>
            <person name="Kong H."/>
            <person name="Lavrijsen P."/>
            <person name="Sunseri F."/>
            <person name="Falavigna A."/>
            <person name="Ye Y."/>
            <person name="Leebens-Mack J.H."/>
            <person name="Chen G."/>
        </authorList>
    </citation>
    <scope>NUCLEOTIDE SEQUENCE [LARGE SCALE GENOMIC DNA]</scope>
    <source>
        <strain evidence="3">cv. DH0086</strain>
    </source>
</reference>
<dbReference type="EMBL" id="CM007383">
    <property type="protein sequence ID" value="ONK74780.1"/>
    <property type="molecule type" value="Genomic_DNA"/>
</dbReference>
<gene>
    <name evidence="2" type="ORF">A4U43_C03F10070</name>
</gene>
<accession>A0A5P1FE00</accession>
<evidence type="ECO:0000313" key="2">
    <source>
        <dbReference type="EMBL" id="ONK74780.1"/>
    </source>
</evidence>
<dbReference type="SUPFAM" id="SSF52058">
    <property type="entry name" value="L domain-like"/>
    <property type="match status" value="1"/>
</dbReference>
<organism evidence="2 3">
    <name type="scientific">Asparagus officinalis</name>
    <name type="common">Garden asparagus</name>
    <dbReference type="NCBI Taxonomy" id="4686"/>
    <lineage>
        <taxon>Eukaryota</taxon>
        <taxon>Viridiplantae</taxon>
        <taxon>Streptophyta</taxon>
        <taxon>Embryophyta</taxon>
        <taxon>Tracheophyta</taxon>
        <taxon>Spermatophyta</taxon>
        <taxon>Magnoliopsida</taxon>
        <taxon>Liliopsida</taxon>
        <taxon>Asparagales</taxon>
        <taxon>Asparagaceae</taxon>
        <taxon>Asparagoideae</taxon>
        <taxon>Asparagus</taxon>
    </lineage>
</organism>